<evidence type="ECO:0000256" key="2">
    <source>
        <dbReference type="SAM" id="SignalP"/>
    </source>
</evidence>
<comment type="caution">
    <text evidence="3">The sequence shown here is derived from an EMBL/GenBank/DDBJ whole genome shotgun (WGS) entry which is preliminary data.</text>
</comment>
<evidence type="ECO:0000313" key="3">
    <source>
        <dbReference type="EMBL" id="TFJ80414.1"/>
    </source>
</evidence>
<dbReference type="Proteomes" id="UP000355283">
    <property type="component" value="Unassembled WGS sequence"/>
</dbReference>
<feature type="region of interest" description="Disordered" evidence="1">
    <location>
        <begin position="40"/>
        <end position="85"/>
    </location>
</feature>
<dbReference type="InterPro" id="IPR046341">
    <property type="entry name" value="SET_dom_sf"/>
</dbReference>
<feature type="compositionally biased region" description="Low complexity" evidence="1">
    <location>
        <begin position="66"/>
        <end position="84"/>
    </location>
</feature>
<organism evidence="3 4">
    <name type="scientific">Nannochloropsis salina CCMP1776</name>
    <dbReference type="NCBI Taxonomy" id="1027361"/>
    <lineage>
        <taxon>Eukaryota</taxon>
        <taxon>Sar</taxon>
        <taxon>Stramenopiles</taxon>
        <taxon>Ochrophyta</taxon>
        <taxon>Eustigmatophyceae</taxon>
        <taxon>Eustigmatales</taxon>
        <taxon>Monodopsidaceae</taxon>
        <taxon>Microchloropsis</taxon>
        <taxon>Microchloropsis salina</taxon>
    </lineage>
</organism>
<evidence type="ECO:0000313" key="4">
    <source>
        <dbReference type="Proteomes" id="UP000355283"/>
    </source>
</evidence>
<feature type="chain" id="PRO_5020034629" description="SET domain-containing protein" evidence="2">
    <location>
        <begin position="28"/>
        <end position="281"/>
    </location>
</feature>
<sequence>MKPSRSSLYRFVLPVCLGLSLVPDCPAFLASHSSFPPSFPSSSTALPAKKPASKKGGATGPSTVKGFGSSKPSPSSSSSDPGLSHTLLRDPGHLSLIDWVQQRGGEINHLGVASVQPQNIRGIVTLKPFKKGETIISIPYALAIDVTPTAFSPSATAPKLADPVAAALELLKQLDDPAFAAAYAPYLAMVPSPTAKEGEGGYGMTTGEEGGREGGREGGLGGWQVRVAVLHETQPGKRIGSGWEGEKEWTKRGGMEEGNEGGREGGREGGCTWFCAMPSMN</sequence>
<accession>A0A4D9CPJ1</accession>
<reference evidence="3 4" key="1">
    <citation type="submission" date="2019-01" db="EMBL/GenBank/DDBJ databases">
        <title>Nuclear Genome Assembly of the Microalgal Biofuel strain Nannochloropsis salina CCMP1776.</title>
        <authorList>
            <person name="Hovde B."/>
        </authorList>
    </citation>
    <scope>NUCLEOTIDE SEQUENCE [LARGE SCALE GENOMIC DNA]</scope>
    <source>
        <strain evidence="3 4">CCMP1776</strain>
    </source>
</reference>
<dbReference type="EMBL" id="SDOX01000166">
    <property type="protein sequence ID" value="TFJ80414.1"/>
    <property type="molecule type" value="Genomic_DNA"/>
</dbReference>
<name>A0A4D9CPJ1_9STRA</name>
<keyword evidence="2" id="KW-0732">Signal</keyword>
<dbReference type="Gene3D" id="3.90.1410.10">
    <property type="entry name" value="set domain protein methyltransferase, domain 1"/>
    <property type="match status" value="1"/>
</dbReference>
<evidence type="ECO:0008006" key="5">
    <source>
        <dbReference type="Google" id="ProtNLM"/>
    </source>
</evidence>
<feature type="compositionally biased region" description="Basic and acidic residues" evidence="1">
    <location>
        <begin position="244"/>
        <end position="267"/>
    </location>
</feature>
<dbReference type="OrthoDB" id="40053at2759"/>
<protein>
    <recommendedName>
        <fullName evidence="5">SET domain-containing protein</fullName>
    </recommendedName>
</protein>
<keyword evidence="4" id="KW-1185">Reference proteome</keyword>
<dbReference type="SUPFAM" id="SSF82199">
    <property type="entry name" value="SET domain"/>
    <property type="match status" value="1"/>
</dbReference>
<feature type="signal peptide" evidence="2">
    <location>
        <begin position="1"/>
        <end position="27"/>
    </location>
</feature>
<evidence type="ECO:0000256" key="1">
    <source>
        <dbReference type="SAM" id="MobiDB-lite"/>
    </source>
</evidence>
<feature type="region of interest" description="Disordered" evidence="1">
    <location>
        <begin position="236"/>
        <end position="269"/>
    </location>
</feature>
<dbReference type="AlphaFoldDB" id="A0A4D9CPJ1"/>
<proteinExistence type="predicted"/>
<gene>
    <name evidence="3" type="ORF">NSK_008155</name>
</gene>
<feature type="compositionally biased region" description="Low complexity" evidence="1">
    <location>
        <begin position="40"/>
        <end position="56"/>
    </location>
</feature>